<dbReference type="Gene3D" id="1.10.260.40">
    <property type="entry name" value="lambda repressor-like DNA-binding domains"/>
    <property type="match status" value="1"/>
</dbReference>
<dbReference type="InterPro" id="IPR001387">
    <property type="entry name" value="Cro/C1-type_HTH"/>
</dbReference>
<dbReference type="EMBL" id="JAINWA010000003">
    <property type="protein sequence ID" value="MCD1654741.1"/>
    <property type="molecule type" value="Genomic_DNA"/>
</dbReference>
<accession>A0AAE3EJ58</accession>
<dbReference type="GO" id="GO:0045892">
    <property type="term" value="P:negative regulation of DNA-templated transcription"/>
    <property type="evidence" value="ECO:0007669"/>
    <property type="project" value="InterPro"/>
</dbReference>
<dbReference type="RefSeq" id="WP_230755255.1">
    <property type="nucleotide sequence ID" value="NZ_JAINWA010000003.1"/>
</dbReference>
<dbReference type="Pfam" id="PF07022">
    <property type="entry name" value="Phage_CI_repr"/>
    <property type="match status" value="1"/>
</dbReference>
<evidence type="ECO:0000259" key="1">
    <source>
        <dbReference type="PROSITE" id="PS50943"/>
    </source>
</evidence>
<reference evidence="2" key="1">
    <citation type="submission" date="2021-08" db="EMBL/GenBank/DDBJ databases">
        <title>Comparative analyses of Brucepasteria parasyntrophica and Teretinema zuelzerae.</title>
        <authorList>
            <person name="Song Y."/>
            <person name="Brune A."/>
        </authorList>
    </citation>
    <scope>NUCLEOTIDE SEQUENCE</scope>
    <source>
        <strain evidence="2">DSM 1903</strain>
    </source>
</reference>
<gene>
    <name evidence="2" type="ORF">K7J14_08485</name>
</gene>
<comment type="caution">
    <text evidence="2">The sequence shown here is derived from an EMBL/GenBank/DDBJ whole genome shotgun (WGS) entry which is preliminary data.</text>
</comment>
<evidence type="ECO:0000313" key="2">
    <source>
        <dbReference type="EMBL" id="MCD1654741.1"/>
    </source>
</evidence>
<protein>
    <submittedName>
        <fullName evidence="2">Helix-turn-helix domain-containing protein</fullName>
    </submittedName>
</protein>
<dbReference type="InterPro" id="IPR010982">
    <property type="entry name" value="Lambda_DNA-bd_dom_sf"/>
</dbReference>
<proteinExistence type="predicted"/>
<feature type="domain" description="HTH cro/C1-type" evidence="1">
    <location>
        <begin position="22"/>
        <end position="61"/>
    </location>
</feature>
<dbReference type="SUPFAM" id="SSF47413">
    <property type="entry name" value="lambda repressor-like DNA-binding domains"/>
    <property type="match status" value="1"/>
</dbReference>
<dbReference type="PROSITE" id="PS50943">
    <property type="entry name" value="HTH_CROC1"/>
    <property type="match status" value="1"/>
</dbReference>
<keyword evidence="3" id="KW-1185">Reference proteome</keyword>
<organism evidence="2 3">
    <name type="scientific">Teretinema zuelzerae</name>
    <dbReference type="NCBI Taxonomy" id="156"/>
    <lineage>
        <taxon>Bacteria</taxon>
        <taxon>Pseudomonadati</taxon>
        <taxon>Spirochaetota</taxon>
        <taxon>Spirochaetia</taxon>
        <taxon>Spirochaetales</taxon>
        <taxon>Treponemataceae</taxon>
        <taxon>Teretinema</taxon>
    </lineage>
</organism>
<dbReference type="Proteomes" id="UP001198163">
    <property type="component" value="Unassembled WGS sequence"/>
</dbReference>
<name>A0AAE3EJ58_9SPIR</name>
<dbReference type="CDD" id="cd00093">
    <property type="entry name" value="HTH_XRE"/>
    <property type="match status" value="1"/>
</dbReference>
<sequence length="115" mass="13021">MNFWNRTKVEVEKQNTTFRWIAEKLGIPETTISGWRKQDILPRADIAVEIAGLFGVSVEYLVTGADRQVKVLRDSEKEIINFMHDLSEDDIEVLLCTVKALGKRKAIDLSTQTAG</sequence>
<dbReference type="AlphaFoldDB" id="A0AAE3EJ58"/>
<evidence type="ECO:0000313" key="3">
    <source>
        <dbReference type="Proteomes" id="UP001198163"/>
    </source>
</evidence>
<dbReference type="InterPro" id="IPR010744">
    <property type="entry name" value="Phage_CI_N"/>
</dbReference>
<dbReference type="GO" id="GO:0003677">
    <property type="term" value="F:DNA binding"/>
    <property type="evidence" value="ECO:0007669"/>
    <property type="project" value="InterPro"/>
</dbReference>